<dbReference type="Proteomes" id="UP001597557">
    <property type="component" value="Unassembled WGS sequence"/>
</dbReference>
<gene>
    <name evidence="1" type="ORF">ACFS5N_14450</name>
</gene>
<organism evidence="1 2">
    <name type="scientific">Mucilaginibacter ximonensis</name>
    <dbReference type="NCBI Taxonomy" id="538021"/>
    <lineage>
        <taxon>Bacteria</taxon>
        <taxon>Pseudomonadati</taxon>
        <taxon>Bacteroidota</taxon>
        <taxon>Sphingobacteriia</taxon>
        <taxon>Sphingobacteriales</taxon>
        <taxon>Sphingobacteriaceae</taxon>
        <taxon>Mucilaginibacter</taxon>
    </lineage>
</organism>
<dbReference type="RefSeq" id="WP_377186915.1">
    <property type="nucleotide sequence ID" value="NZ_JBHUPD010000003.1"/>
</dbReference>
<comment type="caution">
    <text evidence="1">The sequence shown here is derived from an EMBL/GenBank/DDBJ whole genome shotgun (WGS) entry which is preliminary data.</text>
</comment>
<accession>A0ABW5YEG1</accession>
<name>A0ABW5YEG1_9SPHI</name>
<protein>
    <submittedName>
        <fullName evidence="1">Uncharacterized protein</fullName>
    </submittedName>
</protein>
<evidence type="ECO:0000313" key="1">
    <source>
        <dbReference type="EMBL" id="MFD2873683.1"/>
    </source>
</evidence>
<keyword evidence="2" id="KW-1185">Reference proteome</keyword>
<sequence length="122" mass="13880">MEFFEEINNLRWISLVNITEAKLALNIRIIGAVDLSADILATAYNIHFNNYAAYCVIDESYRKQAGDNAALFRTFTQSNYLDFLQLDTTTGDPIAELKHYAFYCLNHIIHVAAFEEPVIVKG</sequence>
<reference evidence="2" key="1">
    <citation type="journal article" date="2019" name="Int. J. Syst. Evol. Microbiol.">
        <title>The Global Catalogue of Microorganisms (GCM) 10K type strain sequencing project: providing services to taxonomists for standard genome sequencing and annotation.</title>
        <authorList>
            <consortium name="The Broad Institute Genomics Platform"/>
            <consortium name="The Broad Institute Genome Sequencing Center for Infectious Disease"/>
            <person name="Wu L."/>
            <person name="Ma J."/>
        </authorList>
    </citation>
    <scope>NUCLEOTIDE SEQUENCE [LARGE SCALE GENOMIC DNA]</scope>
    <source>
        <strain evidence="2">KCTC 22437</strain>
    </source>
</reference>
<dbReference type="EMBL" id="JBHUPD010000003">
    <property type="protein sequence ID" value="MFD2873683.1"/>
    <property type="molecule type" value="Genomic_DNA"/>
</dbReference>
<proteinExistence type="predicted"/>
<evidence type="ECO:0000313" key="2">
    <source>
        <dbReference type="Proteomes" id="UP001597557"/>
    </source>
</evidence>